<comment type="caution">
    <text evidence="1">The sequence shown here is derived from an EMBL/GenBank/DDBJ whole genome shotgun (WGS) entry which is preliminary data.</text>
</comment>
<gene>
    <name evidence="1" type="ORF">S01H1_24165</name>
</gene>
<proteinExistence type="predicted"/>
<protein>
    <recommendedName>
        <fullName evidence="2">ArnR1-like winged helix-turn-helix domain-containing protein</fullName>
    </recommendedName>
</protein>
<accession>X0TDB5</accession>
<name>X0TDB5_9ZZZZ</name>
<dbReference type="InterPro" id="IPR036388">
    <property type="entry name" value="WH-like_DNA-bd_sf"/>
</dbReference>
<dbReference type="Gene3D" id="1.10.10.10">
    <property type="entry name" value="Winged helix-like DNA-binding domain superfamily/Winged helix DNA-binding domain"/>
    <property type="match status" value="1"/>
</dbReference>
<feature type="non-terminal residue" evidence="1">
    <location>
        <position position="1"/>
    </location>
</feature>
<dbReference type="EMBL" id="BARS01014244">
    <property type="protein sequence ID" value="GAF91503.1"/>
    <property type="molecule type" value="Genomic_DNA"/>
</dbReference>
<evidence type="ECO:0000313" key="1">
    <source>
        <dbReference type="EMBL" id="GAF91503.1"/>
    </source>
</evidence>
<organism evidence="1">
    <name type="scientific">marine sediment metagenome</name>
    <dbReference type="NCBI Taxonomy" id="412755"/>
    <lineage>
        <taxon>unclassified sequences</taxon>
        <taxon>metagenomes</taxon>
        <taxon>ecological metagenomes</taxon>
    </lineage>
</organism>
<sequence>LSINQSSLSKNINLLLDKGFIEKEEKKYRITRSGKIEYSRILQEYDLDKQSILEEESKRIEEITVKTIKFFNKYNIENKDIQF</sequence>
<reference evidence="1" key="1">
    <citation type="journal article" date="2014" name="Front. Microbiol.">
        <title>High frequency of phylogenetically diverse reductive dehalogenase-homologous genes in deep subseafloor sedimentary metagenomes.</title>
        <authorList>
            <person name="Kawai M."/>
            <person name="Futagami T."/>
            <person name="Toyoda A."/>
            <person name="Takaki Y."/>
            <person name="Nishi S."/>
            <person name="Hori S."/>
            <person name="Arai W."/>
            <person name="Tsubouchi T."/>
            <person name="Morono Y."/>
            <person name="Uchiyama I."/>
            <person name="Ito T."/>
            <person name="Fujiyama A."/>
            <person name="Inagaki F."/>
            <person name="Takami H."/>
        </authorList>
    </citation>
    <scope>NUCLEOTIDE SEQUENCE</scope>
    <source>
        <strain evidence="1">Expedition CK06-06</strain>
    </source>
</reference>
<dbReference type="SUPFAM" id="SSF46785">
    <property type="entry name" value="Winged helix' DNA-binding domain"/>
    <property type="match status" value="1"/>
</dbReference>
<evidence type="ECO:0008006" key="2">
    <source>
        <dbReference type="Google" id="ProtNLM"/>
    </source>
</evidence>
<dbReference type="InterPro" id="IPR036390">
    <property type="entry name" value="WH_DNA-bd_sf"/>
</dbReference>
<dbReference type="AlphaFoldDB" id="X0TDB5"/>
<feature type="non-terminal residue" evidence="1">
    <location>
        <position position="83"/>
    </location>
</feature>